<dbReference type="Pfam" id="PF00171">
    <property type="entry name" value="Aldedh"/>
    <property type="match status" value="1"/>
</dbReference>
<evidence type="ECO:0000256" key="3">
    <source>
        <dbReference type="RuleBase" id="RU003345"/>
    </source>
</evidence>
<evidence type="ECO:0000313" key="6">
    <source>
        <dbReference type="EMBL" id="MBO3664877.1"/>
    </source>
</evidence>
<dbReference type="AlphaFoldDB" id="A0A939TYN0"/>
<dbReference type="InterPro" id="IPR015590">
    <property type="entry name" value="Aldehyde_DH_dom"/>
</dbReference>
<reference evidence="6" key="1">
    <citation type="submission" date="2021-03" db="EMBL/GenBank/DDBJ databases">
        <title>Microbacterium sp. nov., a novel actinobacterium isolated from cow dung.</title>
        <authorList>
            <person name="Zhang L."/>
        </authorList>
    </citation>
    <scope>NUCLEOTIDE SEQUENCE</scope>
    <source>
        <strain evidence="6">NEAU-LLB</strain>
    </source>
</reference>
<dbReference type="InterPro" id="IPR016162">
    <property type="entry name" value="Ald_DH_N"/>
</dbReference>
<dbReference type="InterPro" id="IPR016163">
    <property type="entry name" value="Ald_DH_C"/>
</dbReference>
<feature type="region of interest" description="Disordered" evidence="4">
    <location>
        <begin position="1"/>
        <end position="31"/>
    </location>
</feature>
<dbReference type="InterPro" id="IPR016161">
    <property type="entry name" value="Ald_DH/histidinol_DH"/>
</dbReference>
<protein>
    <submittedName>
        <fullName evidence="6">Aldehyde dehydrogenase family protein</fullName>
    </submittedName>
</protein>
<dbReference type="PROSITE" id="PS00687">
    <property type="entry name" value="ALDEHYDE_DEHYDR_GLU"/>
    <property type="match status" value="1"/>
</dbReference>
<dbReference type="Gene3D" id="3.40.309.10">
    <property type="entry name" value="Aldehyde Dehydrogenase, Chain A, domain 2"/>
    <property type="match status" value="1"/>
</dbReference>
<dbReference type="Gene3D" id="3.40.605.10">
    <property type="entry name" value="Aldehyde Dehydrogenase, Chain A, domain 1"/>
    <property type="match status" value="1"/>
</dbReference>
<dbReference type="GO" id="GO:0016620">
    <property type="term" value="F:oxidoreductase activity, acting on the aldehyde or oxo group of donors, NAD or NADP as acceptor"/>
    <property type="evidence" value="ECO:0007669"/>
    <property type="project" value="InterPro"/>
</dbReference>
<dbReference type="Proteomes" id="UP000680132">
    <property type="component" value="Unassembled WGS sequence"/>
</dbReference>
<keyword evidence="7" id="KW-1185">Reference proteome</keyword>
<evidence type="ECO:0000259" key="5">
    <source>
        <dbReference type="Pfam" id="PF00171"/>
    </source>
</evidence>
<proteinExistence type="inferred from homology"/>
<evidence type="ECO:0000256" key="1">
    <source>
        <dbReference type="ARBA" id="ARBA00023002"/>
    </source>
</evidence>
<gene>
    <name evidence="6" type="ORF">J5V96_15380</name>
</gene>
<dbReference type="SUPFAM" id="SSF53720">
    <property type="entry name" value="ALDH-like"/>
    <property type="match status" value="1"/>
</dbReference>
<dbReference type="EMBL" id="JAGFOA010000007">
    <property type="protein sequence ID" value="MBO3664877.1"/>
    <property type="molecule type" value="Genomic_DNA"/>
</dbReference>
<comment type="caution">
    <text evidence="6">The sequence shown here is derived from an EMBL/GenBank/DDBJ whole genome shotgun (WGS) entry which is preliminary data.</text>
</comment>
<evidence type="ECO:0000256" key="4">
    <source>
        <dbReference type="SAM" id="MobiDB-lite"/>
    </source>
</evidence>
<accession>A0A939TYN0</accession>
<dbReference type="InterPro" id="IPR016160">
    <property type="entry name" value="Ald_DH_CS_CYS"/>
</dbReference>
<dbReference type="RefSeq" id="WP_208505008.1">
    <property type="nucleotide sequence ID" value="NZ_JAGFOA010000007.1"/>
</dbReference>
<dbReference type="InterPro" id="IPR029510">
    <property type="entry name" value="Ald_DH_CS_GLU"/>
</dbReference>
<dbReference type="PANTHER" id="PTHR11699">
    <property type="entry name" value="ALDEHYDE DEHYDROGENASE-RELATED"/>
    <property type="match status" value="1"/>
</dbReference>
<keyword evidence="1 3" id="KW-0560">Oxidoreductase</keyword>
<dbReference type="PROSITE" id="PS00070">
    <property type="entry name" value="ALDEHYDE_DEHYDR_CYS"/>
    <property type="match status" value="1"/>
</dbReference>
<comment type="similarity">
    <text evidence="3">Belongs to the aldehyde dehydrogenase family.</text>
</comment>
<evidence type="ECO:0000256" key="2">
    <source>
        <dbReference type="PROSITE-ProRule" id="PRU10007"/>
    </source>
</evidence>
<feature type="domain" description="Aldehyde dehydrogenase" evidence="5">
    <location>
        <begin position="50"/>
        <end position="505"/>
    </location>
</feature>
<evidence type="ECO:0000313" key="7">
    <source>
        <dbReference type="Proteomes" id="UP000680132"/>
    </source>
</evidence>
<sequence>MTDTQEAVVSTDAAEGAASDTETGSPDGQAAVRTGLFIGGEERFTPEVVRIADPGKPGRIVGEAASASPEDVAHAVAAAKAAFTGWSTLTAQERAAHMAEAIAGIADLRDEDAAILSQENGKIRMEGWIDALVFEIRWNLALAVADQVDAVSMLEPAPGLPVTTKVAHSPLGVVTIIVPFNWPIAILGAALPYALIAGNTVIVKPPMSAPLATARVVQRVAEKLPAGVLNVVTGKDENMSGLIQNTDVAKVSFTGSVNGGKRMMEMASKTLTRVTLELGGNDAAVIAEDAELSDAHLDRLFGAIYDTTGQICMNAKRVYVHRSRLDELVAGLDARLQKVVLGYGLDAGTTMGPLHQGAQKAFVDELIQEAKDSGAEVREYGELPDGELAGGNFVRPALVIDPDPSLRVVTMEQFGPVIPILPFDDEEQAIAAANDTWAGLGGSVWTSSPETAQRIGARLHCGYVWINDHGANRLDLRAPFGGVKQSGMGREQGIEGVRDFQDTHSIATLDEAALAAMAH</sequence>
<name>A0A939TYN0_9MICO</name>
<feature type="active site" evidence="2">
    <location>
        <position position="277"/>
    </location>
</feature>
<organism evidence="6 7">
    <name type="scientific">Microbacterium stercoris</name>
    <dbReference type="NCBI Taxonomy" id="2820289"/>
    <lineage>
        <taxon>Bacteria</taxon>
        <taxon>Bacillati</taxon>
        <taxon>Actinomycetota</taxon>
        <taxon>Actinomycetes</taxon>
        <taxon>Micrococcales</taxon>
        <taxon>Microbacteriaceae</taxon>
        <taxon>Microbacterium</taxon>
    </lineage>
</organism>